<evidence type="ECO:0000313" key="4">
    <source>
        <dbReference type="Proteomes" id="UP000199481"/>
    </source>
</evidence>
<reference evidence="4" key="1">
    <citation type="submission" date="2016-10" db="EMBL/GenBank/DDBJ databases">
        <authorList>
            <person name="Varghese N."/>
            <person name="Submissions S."/>
        </authorList>
    </citation>
    <scope>NUCLEOTIDE SEQUENCE [LARGE SCALE GENOMIC DNA]</scope>
    <source>
        <strain evidence="4">MPL-11</strain>
    </source>
</reference>
<evidence type="ECO:0008006" key="5">
    <source>
        <dbReference type="Google" id="ProtNLM"/>
    </source>
</evidence>
<evidence type="ECO:0000313" key="3">
    <source>
        <dbReference type="EMBL" id="SDQ11579.1"/>
    </source>
</evidence>
<accession>A0A1H0Y8Q5</accession>
<keyword evidence="2" id="KW-1133">Transmembrane helix</keyword>
<feature type="transmembrane region" description="Helical" evidence="2">
    <location>
        <begin position="6"/>
        <end position="26"/>
    </location>
</feature>
<dbReference type="AlphaFoldDB" id="A0A1H0Y8Q5"/>
<proteinExistence type="predicted"/>
<organism evidence="3 4">
    <name type="scientific">Carnobacterium viridans</name>
    <dbReference type="NCBI Taxonomy" id="174587"/>
    <lineage>
        <taxon>Bacteria</taxon>
        <taxon>Bacillati</taxon>
        <taxon>Bacillota</taxon>
        <taxon>Bacilli</taxon>
        <taxon>Lactobacillales</taxon>
        <taxon>Carnobacteriaceae</taxon>
        <taxon>Carnobacterium</taxon>
    </lineage>
</organism>
<sequence length="170" mass="18899">MSKPALRYLALGFLVSAIVLAGYRLFLYDVQPIASENEKIEETVPTKEEISYKEKYEALLADKEVADLEKETETSESADVKEEATSESAESAESESSEPSEKKITLIINEGDPSSVASKQLQEQGLIEDAFDFDEFLEENSYAALIRPGSYEVSSEMDYNELASVLMDNN</sequence>
<keyword evidence="2" id="KW-0472">Membrane</keyword>
<protein>
    <recommendedName>
        <fullName evidence="5">YceG-like family protein</fullName>
    </recommendedName>
</protein>
<feature type="region of interest" description="Disordered" evidence="1">
    <location>
        <begin position="64"/>
        <end position="121"/>
    </location>
</feature>
<keyword evidence="4" id="KW-1185">Reference proteome</keyword>
<evidence type="ECO:0000256" key="2">
    <source>
        <dbReference type="SAM" id="Phobius"/>
    </source>
</evidence>
<dbReference type="OrthoDB" id="2166962at2"/>
<evidence type="ECO:0000256" key="1">
    <source>
        <dbReference type="SAM" id="MobiDB-lite"/>
    </source>
</evidence>
<gene>
    <name evidence="3" type="ORF">SAMN04487752_0781</name>
</gene>
<dbReference type="Gene3D" id="3.30.1490.480">
    <property type="entry name" value="Endolytic murein transglycosylase"/>
    <property type="match status" value="1"/>
</dbReference>
<dbReference type="EMBL" id="FNJW01000008">
    <property type="protein sequence ID" value="SDQ11579.1"/>
    <property type="molecule type" value="Genomic_DNA"/>
</dbReference>
<dbReference type="RefSeq" id="WP_035023254.1">
    <property type="nucleotide sequence ID" value="NZ_CP084916.1"/>
</dbReference>
<feature type="compositionally biased region" description="Basic and acidic residues" evidence="1">
    <location>
        <begin position="64"/>
        <end position="84"/>
    </location>
</feature>
<keyword evidence="2" id="KW-0812">Transmembrane</keyword>
<name>A0A1H0Y8Q5_9LACT</name>
<dbReference type="Proteomes" id="UP000199481">
    <property type="component" value="Unassembled WGS sequence"/>
</dbReference>